<dbReference type="SUPFAM" id="SSF52151">
    <property type="entry name" value="FabD/lysophospholipase-like"/>
    <property type="match status" value="1"/>
</dbReference>
<dbReference type="InterPro" id="IPR016035">
    <property type="entry name" value="Acyl_Trfase/lysoPLipase"/>
</dbReference>
<keyword evidence="1 2" id="KW-0443">Lipid metabolism</keyword>
<dbReference type="HOGENOM" id="CLU_914417_0_0_10"/>
<dbReference type="Proteomes" id="UP000008514">
    <property type="component" value="Chromosome"/>
</dbReference>
<reference evidence="4" key="2">
    <citation type="submission" date="2012-09" db="EMBL/GenBank/DDBJ databases">
        <title>The complete sequence of Psychroflexus torquis an extreme psychrophile from sea-ice that is stimulated by light.</title>
        <authorList>
            <person name="Feng S."/>
            <person name="Powell S.M."/>
            <person name="Bowman J.P."/>
        </authorList>
    </citation>
    <scope>NUCLEOTIDE SEQUENCE [LARGE SCALE GENOMIC DNA]</scope>
    <source>
        <strain evidence="4">ATCC 700755</strain>
    </source>
</reference>
<name>K4ICT8_PSYTT</name>
<dbReference type="Gene3D" id="3.40.1090.10">
    <property type="entry name" value="Cytosolic phospholipase A2 catalytic domain"/>
    <property type="match status" value="1"/>
</dbReference>
<organism evidence="4 5">
    <name type="scientific">Psychroflexus torquis (strain ATCC 700755 / CIP 106069 / ACAM 623)</name>
    <dbReference type="NCBI Taxonomy" id="313595"/>
    <lineage>
        <taxon>Bacteria</taxon>
        <taxon>Pseudomonadati</taxon>
        <taxon>Bacteroidota</taxon>
        <taxon>Flavobacteriia</taxon>
        <taxon>Flavobacteriales</taxon>
        <taxon>Flavobacteriaceae</taxon>
        <taxon>Psychroflexus</taxon>
    </lineage>
</organism>
<feature type="short sequence motif" description="GXSXG" evidence="2">
    <location>
        <begin position="33"/>
        <end position="37"/>
    </location>
</feature>
<evidence type="ECO:0000259" key="3">
    <source>
        <dbReference type="PROSITE" id="PS51635"/>
    </source>
</evidence>
<dbReference type="KEGG" id="ptq:P700755_001295"/>
<evidence type="ECO:0000256" key="2">
    <source>
        <dbReference type="PROSITE-ProRule" id="PRU01161"/>
    </source>
</evidence>
<feature type="active site" description="Proton acceptor" evidence="2">
    <location>
        <position position="179"/>
    </location>
</feature>
<evidence type="ECO:0000313" key="4">
    <source>
        <dbReference type="EMBL" id="AFU68229.1"/>
    </source>
</evidence>
<keyword evidence="2" id="KW-0442">Lipid degradation</keyword>
<keyword evidence="2" id="KW-0378">Hydrolase</keyword>
<evidence type="ECO:0000313" key="5">
    <source>
        <dbReference type="Proteomes" id="UP000008514"/>
    </source>
</evidence>
<dbReference type="STRING" id="313595.P700755_001295"/>
<evidence type="ECO:0000256" key="1">
    <source>
        <dbReference type="ARBA" id="ARBA00023098"/>
    </source>
</evidence>
<dbReference type="eggNOG" id="COG4667">
    <property type="taxonomic scope" value="Bacteria"/>
</dbReference>
<dbReference type="PROSITE" id="PS51635">
    <property type="entry name" value="PNPLA"/>
    <property type="match status" value="1"/>
</dbReference>
<dbReference type="GO" id="GO:0016787">
    <property type="term" value="F:hydrolase activity"/>
    <property type="evidence" value="ECO:0007669"/>
    <property type="project" value="UniProtKB-UniRule"/>
</dbReference>
<keyword evidence="5" id="KW-1185">Reference proteome</keyword>
<sequence>MVISGGGSKGAFAGGIAEYLITVCKNDYDLFVGTSTGSLLIPLLSIGEISKLKEVYTSVNQKSIFSRNPFIIKERDGEFEIRINHLNILLGFLKGSKTFGESKSLKKLILRTVTPNFFEKMKNQHVDVVVTVSNISLGKVEYKSVKDFNREEFCDWIWASANLVPFMSLVRKDGYEYGDGGLGNVVPIAEAINRGAKEVDIILLKTEKPFQKKPVKNVLELTTRIFDFLLEQIITNDIMIGKLRSKHDEITLNFYNPPEMLTKNSLIFEPIKMKKWWDLGFEFAQQNNHYCRRIQTKLFQ</sequence>
<dbReference type="Pfam" id="PF01734">
    <property type="entry name" value="Patatin"/>
    <property type="match status" value="1"/>
</dbReference>
<gene>
    <name evidence="4" type="ordered locus">P700755_001295</name>
</gene>
<dbReference type="AlphaFoldDB" id="K4ICT8"/>
<reference evidence="4" key="1">
    <citation type="submission" date="2006-03" db="EMBL/GenBank/DDBJ databases">
        <authorList>
            <person name="Bowman J."/>
            <person name="Ferriera S."/>
            <person name="Johnson J."/>
            <person name="Kravitz S."/>
            <person name="Halpern A."/>
            <person name="Remington K."/>
            <person name="Beeson K."/>
            <person name="Tran B."/>
            <person name="Rogers Y.-H."/>
            <person name="Friedman R."/>
            <person name="Venter J.C."/>
        </authorList>
    </citation>
    <scope>NUCLEOTIDE SEQUENCE [LARGE SCALE GENOMIC DNA]</scope>
    <source>
        <strain evidence="4">ATCC 700755</strain>
    </source>
</reference>
<dbReference type="EMBL" id="CP003879">
    <property type="protein sequence ID" value="AFU68229.1"/>
    <property type="molecule type" value="Genomic_DNA"/>
</dbReference>
<feature type="short sequence motif" description="GXGXXG" evidence="2">
    <location>
        <begin position="5"/>
        <end position="10"/>
    </location>
</feature>
<protein>
    <submittedName>
        <fullName evidence="4">Patatin-like esterase</fullName>
    </submittedName>
</protein>
<feature type="active site" description="Nucleophile" evidence="2">
    <location>
        <position position="35"/>
    </location>
</feature>
<accession>K4ICT8</accession>
<feature type="domain" description="PNPLA" evidence="3">
    <location>
        <begin position="1"/>
        <end position="192"/>
    </location>
</feature>
<dbReference type="InterPro" id="IPR002641">
    <property type="entry name" value="PNPLA_dom"/>
</dbReference>
<dbReference type="GO" id="GO:0016042">
    <property type="term" value="P:lipid catabolic process"/>
    <property type="evidence" value="ECO:0007669"/>
    <property type="project" value="UniProtKB-UniRule"/>
</dbReference>
<proteinExistence type="predicted"/>
<feature type="short sequence motif" description="DGA/G" evidence="2">
    <location>
        <begin position="179"/>
        <end position="181"/>
    </location>
</feature>